<name>A0ABW3GJR3_9PROT</name>
<dbReference type="InterPro" id="IPR029060">
    <property type="entry name" value="PIN-like_dom_sf"/>
</dbReference>
<feature type="domain" description="PIN" evidence="1">
    <location>
        <begin position="3"/>
        <end position="114"/>
    </location>
</feature>
<organism evidence="2 3">
    <name type="scientific">Methylophilus glucosoxydans</name>
    <dbReference type="NCBI Taxonomy" id="752553"/>
    <lineage>
        <taxon>Bacteria</taxon>
        <taxon>Pseudomonadati</taxon>
        <taxon>Pseudomonadota</taxon>
        <taxon>Betaproteobacteria</taxon>
        <taxon>Nitrosomonadales</taxon>
        <taxon>Methylophilaceae</taxon>
        <taxon>Methylophilus</taxon>
    </lineage>
</organism>
<comment type="caution">
    <text evidence="2">The sequence shown here is derived from an EMBL/GenBank/DDBJ whole genome shotgun (WGS) entry which is preliminary data.</text>
</comment>
<keyword evidence="3" id="KW-1185">Reference proteome</keyword>
<dbReference type="InterPro" id="IPR002850">
    <property type="entry name" value="PIN_toxin-like"/>
</dbReference>
<sequence length="139" mass="15819">MNVVFDTSVLIAAVRSKHGASYALVSSLPSTQFQICLSVALYVEWQAVITRQEHLPPNQSSDNALAFLRYLASIAHLQDIYYLWRPQLRDPNDDMVLELAVASQARYIVTHNIRDFQNLQFDVQAITPSDFLKLLRSQP</sequence>
<dbReference type="InterPro" id="IPR002716">
    <property type="entry name" value="PIN_dom"/>
</dbReference>
<dbReference type="NCBIfam" id="TIGR00305">
    <property type="entry name" value="putative toxin-antitoxin system toxin component, PIN family"/>
    <property type="match status" value="1"/>
</dbReference>
<evidence type="ECO:0000313" key="2">
    <source>
        <dbReference type="EMBL" id="MFD0930663.1"/>
    </source>
</evidence>
<dbReference type="Pfam" id="PF13470">
    <property type="entry name" value="PIN_3"/>
    <property type="match status" value="1"/>
</dbReference>
<accession>A0ABW3GJR3</accession>
<dbReference type="RefSeq" id="WP_379077387.1">
    <property type="nucleotide sequence ID" value="NZ_JBHTJW010000003.1"/>
</dbReference>
<dbReference type="EMBL" id="JBHTJW010000003">
    <property type="protein sequence ID" value="MFD0930663.1"/>
    <property type="molecule type" value="Genomic_DNA"/>
</dbReference>
<reference evidence="3" key="1">
    <citation type="journal article" date="2019" name="Int. J. Syst. Evol. Microbiol.">
        <title>The Global Catalogue of Microorganisms (GCM) 10K type strain sequencing project: providing services to taxonomists for standard genome sequencing and annotation.</title>
        <authorList>
            <consortium name="The Broad Institute Genomics Platform"/>
            <consortium name="The Broad Institute Genome Sequencing Center for Infectious Disease"/>
            <person name="Wu L."/>
            <person name="Ma J."/>
        </authorList>
    </citation>
    <scope>NUCLEOTIDE SEQUENCE [LARGE SCALE GENOMIC DNA]</scope>
    <source>
        <strain evidence="3">CCUG 59685</strain>
    </source>
</reference>
<dbReference type="Proteomes" id="UP001597106">
    <property type="component" value="Unassembled WGS sequence"/>
</dbReference>
<evidence type="ECO:0000313" key="3">
    <source>
        <dbReference type="Proteomes" id="UP001597106"/>
    </source>
</evidence>
<dbReference type="PANTHER" id="PTHR34610:SF3">
    <property type="entry name" value="SSL7007 PROTEIN"/>
    <property type="match status" value="1"/>
</dbReference>
<protein>
    <submittedName>
        <fullName evidence="2">Toxin-antitoxin system toxin component, PIN family</fullName>
    </submittedName>
</protein>
<dbReference type="PANTHER" id="PTHR34610">
    <property type="entry name" value="SSL7007 PROTEIN"/>
    <property type="match status" value="1"/>
</dbReference>
<dbReference type="Gene3D" id="3.40.50.1010">
    <property type="entry name" value="5'-nuclease"/>
    <property type="match status" value="1"/>
</dbReference>
<gene>
    <name evidence="2" type="ORF">ACFQ1T_12825</name>
</gene>
<dbReference type="SUPFAM" id="SSF88723">
    <property type="entry name" value="PIN domain-like"/>
    <property type="match status" value="1"/>
</dbReference>
<proteinExistence type="predicted"/>
<evidence type="ECO:0000259" key="1">
    <source>
        <dbReference type="Pfam" id="PF13470"/>
    </source>
</evidence>